<dbReference type="PANTHER" id="PTHR43349">
    <property type="entry name" value="PINORESINOL REDUCTASE-RELATED"/>
    <property type="match status" value="1"/>
</dbReference>
<dbReference type="InterPro" id="IPR036291">
    <property type="entry name" value="NAD(P)-bd_dom_sf"/>
</dbReference>
<dbReference type="AlphaFoldDB" id="A0A438JTA7"/>
<dbReference type="Proteomes" id="UP000288805">
    <property type="component" value="Unassembled WGS sequence"/>
</dbReference>
<evidence type="ECO:0000313" key="4">
    <source>
        <dbReference type="Proteomes" id="UP000288805"/>
    </source>
</evidence>
<accession>A0A438JTA7</accession>
<dbReference type="Pfam" id="PF05368">
    <property type="entry name" value="NmrA"/>
    <property type="match status" value="1"/>
</dbReference>
<evidence type="ECO:0000256" key="1">
    <source>
        <dbReference type="ARBA" id="ARBA00005725"/>
    </source>
</evidence>
<gene>
    <name evidence="3" type="primary">ALL12_0</name>
    <name evidence="3" type="ORF">CK203_010629</name>
</gene>
<name>A0A438JTA7_VITVI</name>
<dbReference type="PANTHER" id="PTHR43349:SF35">
    <property type="entry name" value="PHENYLCOUMARAN BENZYLIC ETHER REDUCTASE 1"/>
    <property type="match status" value="1"/>
</dbReference>
<dbReference type="EMBL" id="QGNW01000028">
    <property type="protein sequence ID" value="RVX12187.1"/>
    <property type="molecule type" value="Genomic_DNA"/>
</dbReference>
<evidence type="ECO:0000313" key="3">
    <source>
        <dbReference type="EMBL" id="RVX12187.1"/>
    </source>
</evidence>
<dbReference type="SUPFAM" id="SSF51735">
    <property type="entry name" value="NAD(P)-binding Rossmann-fold domains"/>
    <property type="match status" value="1"/>
</dbReference>
<dbReference type="InterPro" id="IPR008030">
    <property type="entry name" value="NmrA-like"/>
</dbReference>
<sequence>MMLTVSMLLILKKTAFEIKAKLRRSIEAEGIPYACVCNNLFAGCFLPTLSQFGATASPRDKVIILGDGNPKEAQFPVNVILAINHSVFVKGDHTDFEIEPSFGVEASEEYPDVKCTLWMSTSIHLPETSRRRDVRN</sequence>
<evidence type="ECO:0000259" key="2">
    <source>
        <dbReference type="Pfam" id="PF05368"/>
    </source>
</evidence>
<dbReference type="Gene3D" id="3.90.25.10">
    <property type="entry name" value="UDP-galactose 4-epimerase, domain 1"/>
    <property type="match status" value="2"/>
</dbReference>
<reference evidence="3 4" key="1">
    <citation type="journal article" date="2018" name="PLoS Genet.">
        <title>Population sequencing reveals clonal diversity and ancestral inbreeding in the grapevine cultivar Chardonnay.</title>
        <authorList>
            <person name="Roach M.J."/>
            <person name="Johnson D.L."/>
            <person name="Bohlmann J."/>
            <person name="van Vuuren H.J."/>
            <person name="Jones S.J."/>
            <person name="Pretorius I.S."/>
            <person name="Schmidt S.A."/>
            <person name="Borneman A.R."/>
        </authorList>
    </citation>
    <scope>NUCLEOTIDE SEQUENCE [LARGE SCALE GENOMIC DNA]</scope>
    <source>
        <strain evidence="4">cv. Chardonnay</strain>
        <tissue evidence="3">Leaf</tissue>
    </source>
</reference>
<feature type="domain" description="NmrA-like" evidence="2">
    <location>
        <begin position="11"/>
        <end position="54"/>
    </location>
</feature>
<comment type="caution">
    <text evidence="3">The sequence shown here is derived from an EMBL/GenBank/DDBJ whole genome shotgun (WGS) entry which is preliminary data.</text>
</comment>
<protein>
    <submittedName>
        <fullName evidence="3">Isoflavone reductase-like protein</fullName>
    </submittedName>
</protein>
<organism evidence="3 4">
    <name type="scientific">Vitis vinifera</name>
    <name type="common">Grape</name>
    <dbReference type="NCBI Taxonomy" id="29760"/>
    <lineage>
        <taxon>Eukaryota</taxon>
        <taxon>Viridiplantae</taxon>
        <taxon>Streptophyta</taxon>
        <taxon>Embryophyta</taxon>
        <taxon>Tracheophyta</taxon>
        <taxon>Spermatophyta</taxon>
        <taxon>Magnoliopsida</taxon>
        <taxon>eudicotyledons</taxon>
        <taxon>Gunneridae</taxon>
        <taxon>Pentapetalae</taxon>
        <taxon>rosids</taxon>
        <taxon>Vitales</taxon>
        <taxon>Vitaceae</taxon>
        <taxon>Viteae</taxon>
        <taxon>Vitis</taxon>
    </lineage>
</organism>
<comment type="similarity">
    <text evidence="1">Belongs to the NmrA-type oxidoreductase family. Isoflavone reductase subfamily.</text>
</comment>
<dbReference type="InterPro" id="IPR050608">
    <property type="entry name" value="NmrA-type/Isoflavone_red_sf"/>
</dbReference>
<proteinExistence type="inferred from homology"/>